<gene>
    <name evidence="1" type="ORF">CXB51_003244</name>
</gene>
<dbReference type="EMBL" id="JAHUZN010000002">
    <property type="protein sequence ID" value="KAG8501156.1"/>
    <property type="molecule type" value="Genomic_DNA"/>
</dbReference>
<proteinExistence type="predicted"/>
<comment type="caution">
    <text evidence="1">The sequence shown here is derived from an EMBL/GenBank/DDBJ whole genome shotgun (WGS) entry which is preliminary data.</text>
</comment>
<protein>
    <recommendedName>
        <fullName evidence="3">Reverse transcriptase zinc-binding domain-containing protein</fullName>
    </recommendedName>
</protein>
<sequence length="356" mass="41591">MSRVRDHYVKILVAKFTWRSIWGTRSVLESGMRWRIGDGKSVNIWNDAWLIGVFVIYLLEEKSCLSKKNCKPFHKLCKFSDYQFIMSRVRDHYVKILVAKFTWRSIWGTRSVSRIGHAMENWRWKITSFIMSRVRDHYVKILVAKFTWRSIWGTRSVLESGMRWRIGDGKSVNIWNDAWLPGEEKLQFQNIDYRELFATRYQDWRGDRPVEYTAKSDYKQCEATTCKFNMEKTQWEPPTESHVNVNFDIAFNEQSNKVVSKIIIRNHMGLVMGSSTYPINNIHDQTTAEAYACLHELVIGGIINDTRKSKKLQAFCVSCVPPEANGAVHTMAAWGKGSVCPTYWLEETSLEFQPIV</sequence>
<dbReference type="OrthoDB" id="1001780at2759"/>
<accession>A0A8J6DAG3</accession>
<evidence type="ECO:0000313" key="1">
    <source>
        <dbReference type="EMBL" id="KAG8501156.1"/>
    </source>
</evidence>
<organism evidence="1 2">
    <name type="scientific">Gossypium anomalum</name>
    <dbReference type="NCBI Taxonomy" id="47600"/>
    <lineage>
        <taxon>Eukaryota</taxon>
        <taxon>Viridiplantae</taxon>
        <taxon>Streptophyta</taxon>
        <taxon>Embryophyta</taxon>
        <taxon>Tracheophyta</taxon>
        <taxon>Spermatophyta</taxon>
        <taxon>Magnoliopsida</taxon>
        <taxon>eudicotyledons</taxon>
        <taxon>Gunneridae</taxon>
        <taxon>Pentapetalae</taxon>
        <taxon>rosids</taxon>
        <taxon>malvids</taxon>
        <taxon>Malvales</taxon>
        <taxon>Malvaceae</taxon>
        <taxon>Malvoideae</taxon>
        <taxon>Gossypium</taxon>
    </lineage>
</organism>
<dbReference type="InterPro" id="IPR052929">
    <property type="entry name" value="RNase_H-like_EbsB-rel"/>
</dbReference>
<evidence type="ECO:0000313" key="2">
    <source>
        <dbReference type="Proteomes" id="UP000701853"/>
    </source>
</evidence>
<dbReference type="PANTHER" id="PTHR47074">
    <property type="entry name" value="BNAC02G40300D PROTEIN"/>
    <property type="match status" value="1"/>
</dbReference>
<keyword evidence="2" id="KW-1185">Reference proteome</keyword>
<dbReference type="AlphaFoldDB" id="A0A8J6DAG3"/>
<dbReference type="PANTHER" id="PTHR47074:SF61">
    <property type="entry name" value="RNASE H TYPE-1 DOMAIN-CONTAINING PROTEIN"/>
    <property type="match status" value="1"/>
</dbReference>
<name>A0A8J6DAG3_9ROSI</name>
<evidence type="ECO:0008006" key="3">
    <source>
        <dbReference type="Google" id="ProtNLM"/>
    </source>
</evidence>
<dbReference type="Proteomes" id="UP000701853">
    <property type="component" value="Chromosome 2"/>
</dbReference>
<reference evidence="1 2" key="1">
    <citation type="journal article" date="2021" name="bioRxiv">
        <title>The Gossypium anomalum genome as a resource for cotton improvement and evolutionary analysis of hybrid incompatibility.</title>
        <authorList>
            <person name="Grover C.E."/>
            <person name="Yuan D."/>
            <person name="Arick M.A."/>
            <person name="Miller E.R."/>
            <person name="Hu G."/>
            <person name="Peterson D.G."/>
            <person name="Wendel J.F."/>
            <person name="Udall J.A."/>
        </authorList>
    </citation>
    <scope>NUCLEOTIDE SEQUENCE [LARGE SCALE GENOMIC DNA]</scope>
    <source>
        <strain evidence="1">JFW-Udall</strain>
        <tissue evidence="1">Leaf</tissue>
    </source>
</reference>